<dbReference type="AlphaFoldDB" id="A0A9P1JUW8"/>
<evidence type="ECO:0000313" key="2">
    <source>
        <dbReference type="EMBL" id="CCD00297.1"/>
    </source>
</evidence>
<dbReference type="EMBL" id="HE577328">
    <property type="protein sequence ID" value="CCD00297.1"/>
    <property type="molecule type" value="Genomic_DNA"/>
</dbReference>
<feature type="compositionally biased region" description="Basic residues" evidence="1">
    <location>
        <begin position="14"/>
        <end position="26"/>
    </location>
</feature>
<dbReference type="KEGG" id="abs:AZOBR_p170053"/>
<keyword evidence="2" id="KW-0614">Plasmid</keyword>
<reference evidence="2 3" key="1">
    <citation type="journal article" date="2011" name="PLoS Genet.">
        <title>Azospirillum genomes reveal transition of bacteria from aquatic to terrestrial environments.</title>
        <authorList>
            <person name="Wisniewski-Dye F."/>
            <person name="Borziak K."/>
            <person name="Khalsa-Moyers G."/>
            <person name="Alexandre G."/>
            <person name="Sukharnikov L.O."/>
            <person name="Wuichet K."/>
            <person name="Hurst G.B."/>
            <person name="McDonald W.H."/>
            <person name="Robertson J.S."/>
            <person name="Barbe V."/>
            <person name="Calteau A."/>
            <person name="Rouy Z."/>
            <person name="Mangenot S."/>
            <person name="Prigent-Combaret C."/>
            <person name="Normand P."/>
            <person name="Boyer M."/>
            <person name="Siguier P."/>
            <person name="Dessaux Y."/>
            <person name="Elmerich C."/>
            <person name="Condemine G."/>
            <person name="Krishnen G."/>
            <person name="Kennedy I."/>
            <person name="Paterson A.H."/>
            <person name="Gonzalez V."/>
            <person name="Mavingui P."/>
            <person name="Zhulin I.B."/>
        </authorList>
    </citation>
    <scope>NUCLEOTIDE SEQUENCE [LARGE SCALE GENOMIC DNA]</scope>
    <source>
        <strain evidence="2 3">Sp245</strain>
    </source>
</reference>
<sequence>MTGLRNHWLDSRHATPRHATPRHATPRHATATGSARNAPDLSRGDAPTPFHVLVAAKDRVVRQHRPTPPFWNLGIT</sequence>
<evidence type="ECO:0000256" key="1">
    <source>
        <dbReference type="SAM" id="MobiDB-lite"/>
    </source>
</evidence>
<organism evidence="2 3">
    <name type="scientific">Azospirillum baldaniorum</name>
    <dbReference type="NCBI Taxonomy" id="1064539"/>
    <lineage>
        <taxon>Bacteria</taxon>
        <taxon>Pseudomonadati</taxon>
        <taxon>Pseudomonadota</taxon>
        <taxon>Alphaproteobacteria</taxon>
        <taxon>Rhodospirillales</taxon>
        <taxon>Azospirillaceae</taxon>
        <taxon>Azospirillum</taxon>
    </lineage>
</organism>
<keyword evidence="3" id="KW-1185">Reference proteome</keyword>
<accession>A0A9P1JUW8</accession>
<geneLocation type="plasmid" evidence="2 3">
    <name>AZOBR_p1</name>
</geneLocation>
<protein>
    <submittedName>
        <fullName evidence="2">Uncharacterized protein</fullName>
    </submittedName>
</protein>
<name>A0A9P1JUW8_9PROT</name>
<evidence type="ECO:0000313" key="3">
    <source>
        <dbReference type="Proteomes" id="UP000007319"/>
    </source>
</evidence>
<dbReference type="Proteomes" id="UP000007319">
    <property type="component" value="Plasmid AZOBR_p1"/>
</dbReference>
<proteinExistence type="predicted"/>
<gene>
    <name evidence="2" type="ORF">AZOBR_p170053</name>
</gene>
<feature type="region of interest" description="Disordered" evidence="1">
    <location>
        <begin position="1"/>
        <end position="47"/>
    </location>
</feature>